<comment type="caution">
    <text evidence="2">The sequence shown here is derived from an EMBL/GenBank/DDBJ whole genome shotgun (WGS) entry which is preliminary data.</text>
</comment>
<accession>W9VKJ2</accession>
<sequence length="129" mass="13753">MKAMETEFYLVKLDFRPEIAGAGSMTLQLAVNPKRGTLNGRAEGLMRLGILQGSHFSANASGNLYKTGLKSMTRVVGMEGRATVSVPPPETGCYLTTFKASFAIDDDWNGVGSFAAGANIYDCHVTRAG</sequence>
<evidence type="ECO:0000313" key="3">
    <source>
        <dbReference type="Proteomes" id="UP000019460"/>
    </source>
</evidence>
<proteinExistence type="predicted"/>
<evidence type="ECO:0000313" key="2">
    <source>
        <dbReference type="EMBL" id="EXJ11060.1"/>
    </source>
</evidence>
<dbReference type="EMBL" id="AONC01000111">
    <property type="protein sequence ID" value="EXJ11060.1"/>
    <property type="molecule type" value="Genomic_DNA"/>
</dbReference>
<dbReference type="Proteomes" id="UP000019460">
    <property type="component" value="Unassembled WGS sequence"/>
</dbReference>
<evidence type="ECO:0000259" key="1">
    <source>
        <dbReference type="Pfam" id="PF08896"/>
    </source>
</evidence>
<name>W9VKJ2_9GAMM</name>
<organism evidence="2 3">
    <name type="scientific">Imhoffiella purpurea</name>
    <dbReference type="NCBI Taxonomy" id="1249627"/>
    <lineage>
        <taxon>Bacteria</taxon>
        <taxon>Pseudomonadati</taxon>
        <taxon>Pseudomonadota</taxon>
        <taxon>Gammaproteobacteria</taxon>
        <taxon>Chromatiales</taxon>
        <taxon>Chromatiaceae</taxon>
        <taxon>Imhoffiella</taxon>
    </lineage>
</organism>
<dbReference type="eggNOG" id="ENOG5032S79">
    <property type="taxonomic scope" value="Bacteria"/>
</dbReference>
<dbReference type="STRING" id="1249627.D779_0231"/>
<keyword evidence="3" id="KW-1185">Reference proteome</keyword>
<protein>
    <recommendedName>
        <fullName evidence="1">DUF1842 domain-containing protein</fullName>
    </recommendedName>
</protein>
<feature type="domain" description="DUF1842" evidence="1">
    <location>
        <begin position="9"/>
        <end position="115"/>
    </location>
</feature>
<gene>
    <name evidence="2" type="ORF">D779_0231</name>
</gene>
<dbReference type="Pfam" id="PF08896">
    <property type="entry name" value="DUF1842"/>
    <property type="match status" value="1"/>
</dbReference>
<dbReference type="AlphaFoldDB" id="W9VKJ2"/>
<reference evidence="2 3" key="1">
    <citation type="submission" date="2012-11" db="EMBL/GenBank/DDBJ databases">
        <title>Genome assembly of Thiorhodococcus sp. AK35.</title>
        <authorList>
            <person name="Nupur N."/>
            <person name="Khatri I."/>
            <person name="Subramanian S."/>
            <person name="Pinnaka A."/>
        </authorList>
    </citation>
    <scope>NUCLEOTIDE SEQUENCE [LARGE SCALE GENOMIC DNA]</scope>
    <source>
        <strain evidence="2 3">AK35</strain>
    </source>
</reference>
<dbReference type="InterPro" id="IPR014992">
    <property type="entry name" value="DUF1842"/>
</dbReference>